<keyword evidence="5 13" id="KW-0349">Heme</keyword>
<dbReference type="VEuPathDB" id="VectorBase:MDOA001644"/>
<dbReference type="Pfam" id="PF00067">
    <property type="entry name" value="p450"/>
    <property type="match status" value="2"/>
</dbReference>
<evidence type="ECO:0000313" key="15">
    <source>
        <dbReference type="EnsemblMetazoa" id="MDOA001644-PB"/>
    </source>
</evidence>
<proteinExistence type="inferred from homology"/>
<dbReference type="VEuPathDB" id="VectorBase:MDOMA2_017035"/>
<dbReference type="CDD" id="cd11056">
    <property type="entry name" value="CYP6-like"/>
    <property type="match status" value="1"/>
</dbReference>
<keyword evidence="8" id="KW-0492">Microsome</keyword>
<dbReference type="GO" id="GO:0020037">
    <property type="term" value="F:heme binding"/>
    <property type="evidence" value="ECO:0007669"/>
    <property type="project" value="InterPro"/>
</dbReference>
<keyword evidence="12" id="KW-0472">Membrane</keyword>
<keyword evidence="9 14" id="KW-0560">Oxidoreductase</keyword>
<dbReference type="InterPro" id="IPR001128">
    <property type="entry name" value="Cyt_P450"/>
</dbReference>
<evidence type="ECO:0000256" key="14">
    <source>
        <dbReference type="RuleBase" id="RU000461"/>
    </source>
</evidence>
<dbReference type="PROSITE" id="PS00086">
    <property type="entry name" value="CYTOCHROME_P450"/>
    <property type="match status" value="2"/>
</dbReference>
<evidence type="ECO:0000256" key="11">
    <source>
        <dbReference type="ARBA" id="ARBA00023033"/>
    </source>
</evidence>
<organism evidence="15">
    <name type="scientific">Musca domestica</name>
    <name type="common">House fly</name>
    <dbReference type="NCBI Taxonomy" id="7370"/>
    <lineage>
        <taxon>Eukaryota</taxon>
        <taxon>Metazoa</taxon>
        <taxon>Ecdysozoa</taxon>
        <taxon>Arthropoda</taxon>
        <taxon>Hexapoda</taxon>
        <taxon>Insecta</taxon>
        <taxon>Pterygota</taxon>
        <taxon>Neoptera</taxon>
        <taxon>Endopterygota</taxon>
        <taxon>Diptera</taxon>
        <taxon>Brachycera</taxon>
        <taxon>Muscomorpha</taxon>
        <taxon>Muscoidea</taxon>
        <taxon>Muscidae</taxon>
        <taxon>Musca</taxon>
    </lineage>
</organism>
<dbReference type="PANTHER" id="PTHR24292">
    <property type="entry name" value="CYTOCHROME P450"/>
    <property type="match status" value="1"/>
</dbReference>
<comment type="cofactor">
    <cofactor evidence="1 13">
        <name>heme</name>
        <dbReference type="ChEBI" id="CHEBI:30413"/>
    </cofactor>
</comment>
<dbReference type="GO" id="GO:0004497">
    <property type="term" value="F:monooxygenase activity"/>
    <property type="evidence" value="ECO:0007669"/>
    <property type="project" value="UniProtKB-KW"/>
</dbReference>
<dbReference type="PRINTS" id="PR00463">
    <property type="entry name" value="EP450I"/>
</dbReference>
<dbReference type="eggNOG" id="KOG0158">
    <property type="taxonomic scope" value="Eukaryota"/>
</dbReference>
<protein>
    <submittedName>
        <fullName evidence="15">Uncharacterized protein</fullName>
    </submittedName>
</protein>
<comment type="similarity">
    <text evidence="4 14">Belongs to the cytochrome P450 family.</text>
</comment>
<evidence type="ECO:0000256" key="2">
    <source>
        <dbReference type="ARBA" id="ARBA00004174"/>
    </source>
</evidence>
<feature type="binding site" description="axial binding residue" evidence="13">
    <location>
        <position position="438"/>
    </location>
    <ligand>
        <name>heme</name>
        <dbReference type="ChEBI" id="CHEBI:30413"/>
    </ligand>
    <ligandPart>
        <name>Fe</name>
        <dbReference type="ChEBI" id="CHEBI:18248"/>
    </ligandPart>
</feature>
<evidence type="ECO:0000256" key="1">
    <source>
        <dbReference type="ARBA" id="ARBA00001971"/>
    </source>
</evidence>
<evidence type="ECO:0000256" key="6">
    <source>
        <dbReference type="ARBA" id="ARBA00022723"/>
    </source>
</evidence>
<dbReference type="GO" id="GO:0005506">
    <property type="term" value="F:iron ion binding"/>
    <property type="evidence" value="ECO:0007669"/>
    <property type="project" value="InterPro"/>
</dbReference>
<keyword evidence="11 14" id="KW-0503">Monooxygenase</keyword>
<dbReference type="PRINTS" id="PR00385">
    <property type="entry name" value="P450"/>
</dbReference>
<keyword evidence="6 13" id="KW-0479">Metal-binding</keyword>
<dbReference type="GO" id="GO:0005789">
    <property type="term" value="C:endoplasmic reticulum membrane"/>
    <property type="evidence" value="ECO:0007669"/>
    <property type="project" value="UniProtKB-SubCell"/>
</dbReference>
<name>A0A1I8M670_MUSDO</name>
<evidence type="ECO:0000256" key="13">
    <source>
        <dbReference type="PIRSR" id="PIRSR602401-1"/>
    </source>
</evidence>
<dbReference type="InterPro" id="IPR036396">
    <property type="entry name" value="Cyt_P450_sf"/>
</dbReference>
<dbReference type="InterPro" id="IPR017972">
    <property type="entry name" value="Cyt_P450_CS"/>
</dbReference>
<accession>A0A1I8M670</accession>
<dbReference type="EnsemblMetazoa" id="MDOA001644-RB">
    <property type="protein sequence ID" value="MDOA001644-PB"/>
    <property type="gene ID" value="MDOA001644"/>
</dbReference>
<dbReference type="STRING" id="7370.A0A1I8M670"/>
<dbReference type="AlphaFoldDB" id="A0A1I8M670"/>
<keyword evidence="10 13" id="KW-0408">Iron</keyword>
<dbReference type="GO" id="GO:0016705">
    <property type="term" value="F:oxidoreductase activity, acting on paired donors, with incorporation or reduction of molecular oxygen"/>
    <property type="evidence" value="ECO:0007669"/>
    <property type="project" value="InterPro"/>
</dbReference>
<dbReference type="InterPro" id="IPR050476">
    <property type="entry name" value="Insect_CytP450_Detox"/>
</dbReference>
<evidence type="ECO:0000256" key="9">
    <source>
        <dbReference type="ARBA" id="ARBA00023002"/>
    </source>
</evidence>
<evidence type="ECO:0000256" key="4">
    <source>
        <dbReference type="ARBA" id="ARBA00010617"/>
    </source>
</evidence>
<sequence>MLDFISLALLLLTSLLLIFFNYRRKIAFWKRQNVDLLGVWYMLGKSRRQHLFEILDELYRQMKVEGKPCKVIETSLTTSVILQDHTAITEVLTSKFEKFPERGFYVNNQDPLMANLVRYKYDLWKPLRRKLAPAFTPAKLKYMFPTMTQVGERFVEIVSGELGQSPDGVLEMHDWCKRFSMDVIGTIAFGIEVNCLEDGQNQFKTRMEKALVEHFRPLTDQICVKYPRLMNLLNFKYHSRQSIEFFGQLVKDTVEYREKYKVRRNDFLDLLLECRDNEDEFQLTMDMIVGHVFIFFIGGYESSSTALCQALYELAKKPELQEKARMEVQQVVTSQKVSFENLKSLKYVKQVIMETLRKYPIVPAMLRLCRESCSLNTKSGPLEIPEGATLMLPIYSIHNDEDFYPNPKEFLPKRFEETSEKQRPTHTFLTFGDGPRNCIAFGFGVMELLYALSTLLVNFRFTLSEKSPKVIEFDRNTKYIASLSSGIYLKVEKIYETLHGLPYLGQVISETLRKYTIVPHLNRQALVDYVVPGNPKYVIPKGMPVLIPAYGMHHDPDLYPNPEKFDPDRFEANAVKQRESVEFLAFGDGPRNCIGMRFGIMQTRVGLAYLLRNFKFSVCEETEIPLTWDTKSFVLCSKNGIFLKVDKL</sequence>
<evidence type="ECO:0000256" key="12">
    <source>
        <dbReference type="ARBA" id="ARBA00023136"/>
    </source>
</evidence>
<keyword evidence="7" id="KW-0256">Endoplasmic reticulum</keyword>
<dbReference type="Gene3D" id="1.10.630.10">
    <property type="entry name" value="Cytochrome P450"/>
    <property type="match status" value="2"/>
</dbReference>
<dbReference type="VEuPathDB" id="VectorBase:MDOMA2_007652"/>
<comment type="subcellular location">
    <subcellularLocation>
        <location evidence="3">Endoplasmic reticulum membrane</location>
        <topology evidence="3">Peripheral membrane protein</topology>
    </subcellularLocation>
    <subcellularLocation>
        <location evidence="2">Microsome membrane</location>
        <topology evidence="2">Peripheral membrane protein</topology>
    </subcellularLocation>
</comment>
<evidence type="ECO:0000256" key="3">
    <source>
        <dbReference type="ARBA" id="ARBA00004406"/>
    </source>
</evidence>
<dbReference type="PANTHER" id="PTHR24292:SF104">
    <property type="entry name" value="CYTOCHROME P450 308A1-RELATED"/>
    <property type="match status" value="1"/>
</dbReference>
<dbReference type="SUPFAM" id="SSF48264">
    <property type="entry name" value="Cytochrome P450"/>
    <property type="match status" value="2"/>
</dbReference>
<dbReference type="InterPro" id="IPR002401">
    <property type="entry name" value="Cyt_P450_E_grp-I"/>
</dbReference>
<evidence type="ECO:0000256" key="5">
    <source>
        <dbReference type="ARBA" id="ARBA00022617"/>
    </source>
</evidence>
<evidence type="ECO:0000256" key="7">
    <source>
        <dbReference type="ARBA" id="ARBA00022824"/>
    </source>
</evidence>
<evidence type="ECO:0000256" key="10">
    <source>
        <dbReference type="ARBA" id="ARBA00023004"/>
    </source>
</evidence>
<evidence type="ECO:0000256" key="8">
    <source>
        <dbReference type="ARBA" id="ARBA00022848"/>
    </source>
</evidence>
<reference evidence="15" key="1">
    <citation type="submission" date="2020-05" db="UniProtKB">
        <authorList>
            <consortium name="EnsemblMetazoa"/>
        </authorList>
    </citation>
    <scope>IDENTIFICATION</scope>
    <source>
        <strain evidence="15">Aabys</strain>
    </source>
</reference>